<dbReference type="Pfam" id="PF00650">
    <property type="entry name" value="CRAL_TRIO"/>
    <property type="match status" value="1"/>
</dbReference>
<dbReference type="InterPro" id="IPR053012">
    <property type="entry name" value="ER-organelle_contact"/>
</dbReference>
<dbReference type="AlphaFoldDB" id="A0A4W3INL6"/>
<dbReference type="Gene3D" id="2.60.40.10">
    <property type="entry name" value="Immunoglobulins"/>
    <property type="match status" value="1"/>
</dbReference>
<dbReference type="InterPro" id="IPR000535">
    <property type="entry name" value="MSP_dom"/>
</dbReference>
<dbReference type="Proteomes" id="UP000314986">
    <property type="component" value="Unassembled WGS sequence"/>
</dbReference>
<feature type="compositionally biased region" description="Basic and acidic residues" evidence="1">
    <location>
        <begin position="298"/>
        <end position="323"/>
    </location>
</feature>
<dbReference type="GO" id="GO:0012505">
    <property type="term" value="C:endomembrane system"/>
    <property type="evidence" value="ECO:0007669"/>
    <property type="project" value="TreeGrafter"/>
</dbReference>
<reference evidence="5" key="2">
    <citation type="journal article" date="2007" name="PLoS Biol.">
        <title>Survey sequencing and comparative analysis of the elephant shark (Callorhinchus milii) genome.</title>
        <authorList>
            <person name="Venkatesh B."/>
            <person name="Kirkness E.F."/>
            <person name="Loh Y.H."/>
            <person name="Halpern A.L."/>
            <person name="Lee A.P."/>
            <person name="Johnson J."/>
            <person name="Dandona N."/>
            <person name="Viswanathan L.D."/>
            <person name="Tay A."/>
            <person name="Venter J.C."/>
            <person name="Strausberg R.L."/>
            <person name="Brenner S."/>
        </authorList>
    </citation>
    <scope>NUCLEOTIDE SEQUENCE [LARGE SCALE GENOMIC DNA]</scope>
</reference>
<dbReference type="Gene3D" id="3.40.525.10">
    <property type="entry name" value="CRAL-TRIO lipid binding domain"/>
    <property type="match status" value="1"/>
</dbReference>
<proteinExistence type="predicted"/>
<feature type="domain" description="CRAL-TRIO" evidence="2">
    <location>
        <begin position="127"/>
        <end position="269"/>
    </location>
</feature>
<dbReference type="SMART" id="SM00516">
    <property type="entry name" value="SEC14"/>
    <property type="match status" value="1"/>
</dbReference>
<dbReference type="GO" id="GO:0140284">
    <property type="term" value="C:endoplasmic reticulum-endosome membrane contact site"/>
    <property type="evidence" value="ECO:0007669"/>
    <property type="project" value="TreeGrafter"/>
</dbReference>
<dbReference type="CDD" id="cd00170">
    <property type="entry name" value="SEC14"/>
    <property type="match status" value="1"/>
</dbReference>
<dbReference type="Ensembl" id="ENSCMIT00000022677.1">
    <property type="protein sequence ID" value="ENSCMIP00000022290.1"/>
    <property type="gene ID" value="ENSCMIG00000010069.1"/>
</dbReference>
<dbReference type="PROSITE" id="PS50202">
    <property type="entry name" value="MSP"/>
    <property type="match status" value="1"/>
</dbReference>
<dbReference type="InParanoid" id="A0A4W3INL6"/>
<organism evidence="4 5">
    <name type="scientific">Callorhinchus milii</name>
    <name type="common">Ghost shark</name>
    <dbReference type="NCBI Taxonomy" id="7868"/>
    <lineage>
        <taxon>Eukaryota</taxon>
        <taxon>Metazoa</taxon>
        <taxon>Chordata</taxon>
        <taxon>Craniata</taxon>
        <taxon>Vertebrata</taxon>
        <taxon>Chondrichthyes</taxon>
        <taxon>Holocephali</taxon>
        <taxon>Chimaeriformes</taxon>
        <taxon>Callorhinchidae</taxon>
        <taxon>Callorhinchus</taxon>
    </lineage>
</organism>
<evidence type="ECO:0000313" key="4">
    <source>
        <dbReference type="Ensembl" id="ENSCMIP00000022290.1"/>
    </source>
</evidence>
<name>A0A4W3INL6_CALMI</name>
<dbReference type="SUPFAM" id="SSF46938">
    <property type="entry name" value="CRAL/TRIO N-terminal domain"/>
    <property type="match status" value="1"/>
</dbReference>
<evidence type="ECO:0000256" key="1">
    <source>
        <dbReference type="SAM" id="MobiDB-lite"/>
    </source>
</evidence>
<feature type="domain" description="MSP" evidence="3">
    <location>
        <begin position="356"/>
        <end position="474"/>
    </location>
</feature>
<accession>A0A4W3INL6</accession>
<reference evidence="4" key="5">
    <citation type="submission" date="2025-09" db="UniProtKB">
        <authorList>
            <consortium name="Ensembl"/>
        </authorList>
    </citation>
    <scope>IDENTIFICATION</scope>
</reference>
<dbReference type="InterPro" id="IPR036865">
    <property type="entry name" value="CRAL-TRIO_dom_sf"/>
</dbReference>
<evidence type="ECO:0000313" key="5">
    <source>
        <dbReference type="Proteomes" id="UP000314986"/>
    </source>
</evidence>
<keyword evidence="5" id="KW-1185">Reference proteome</keyword>
<sequence>MVGREGGDADEGREVSPRGLGLGRLAAVVGNGVVGVAAAGQPKLSAMMSLTEHSQADKADKYDSRDVERLKQEDSWVEGYLQWRHYNVDEALKMIDESFQWRKEFLVHNLSESNFPGWVFETGAVYLHGYDKEGNKMFWFRVKLHTKEAKTVLDKKKCVAFWLERYAKREPGKPLTAVFDLTETGLSNIDMDFVRFIISCFKVYYPKYLSKMIIYEMPWIMTAAWKIVKSWLGPEAVSLLRFANKNDVQEYISIEYLPPHMGGIDPFKYSYPPLPDDDFQTPISENGPIASEDEIDEKESGDGNSKETSDTNHNDERLQKPKKVTFTEEVVKQDDERVESKIKSAKKTLPLFKGSLLHISPAEDLQFGSKDSGDRKCSIVLTNVTKNPVAFKVRTTAPEKYRVKPSNSSFEPGTTIDILVSLHGGFEASPQDRFLVMAAEIDQLAGAGPPDLSQYWKEVPRDQIMEHRYGTQVKSMGFSSINYIIFIVSAWLSVALSESEVVGSSPTLGIGTQVVQTDNPTQCWDVLYCWRYHQSDEMLNLAMSACSGGR</sequence>
<dbReference type="GeneTree" id="ENSGT00390000016713"/>
<dbReference type="InterPro" id="IPR036273">
    <property type="entry name" value="CRAL/TRIO_N_dom_sf"/>
</dbReference>
<reference evidence="5" key="1">
    <citation type="journal article" date="2006" name="Science">
        <title>Ancient noncoding elements conserved in the human genome.</title>
        <authorList>
            <person name="Venkatesh B."/>
            <person name="Kirkness E.F."/>
            <person name="Loh Y.H."/>
            <person name="Halpern A.L."/>
            <person name="Lee A.P."/>
            <person name="Johnson J."/>
            <person name="Dandona N."/>
            <person name="Viswanathan L.D."/>
            <person name="Tay A."/>
            <person name="Venter J.C."/>
            <person name="Strausberg R.L."/>
            <person name="Brenner S."/>
        </authorList>
    </citation>
    <scope>NUCLEOTIDE SEQUENCE [LARGE SCALE GENOMIC DNA]</scope>
</reference>
<reference evidence="5" key="3">
    <citation type="journal article" date="2014" name="Nature">
        <title>Elephant shark genome provides unique insights into gnathostome evolution.</title>
        <authorList>
            <consortium name="International Elephant Shark Genome Sequencing Consortium"/>
            <person name="Venkatesh B."/>
            <person name="Lee A.P."/>
            <person name="Ravi V."/>
            <person name="Maurya A.K."/>
            <person name="Lian M.M."/>
            <person name="Swann J.B."/>
            <person name="Ohta Y."/>
            <person name="Flajnik M.F."/>
            <person name="Sutoh Y."/>
            <person name="Kasahara M."/>
            <person name="Hoon S."/>
            <person name="Gangu V."/>
            <person name="Roy S.W."/>
            <person name="Irimia M."/>
            <person name="Korzh V."/>
            <person name="Kondrychyn I."/>
            <person name="Lim Z.W."/>
            <person name="Tay B.H."/>
            <person name="Tohari S."/>
            <person name="Kong K.W."/>
            <person name="Ho S."/>
            <person name="Lorente-Galdos B."/>
            <person name="Quilez J."/>
            <person name="Marques-Bonet T."/>
            <person name="Raney B.J."/>
            <person name="Ingham P.W."/>
            <person name="Tay A."/>
            <person name="Hillier L.W."/>
            <person name="Minx P."/>
            <person name="Boehm T."/>
            <person name="Wilson R.K."/>
            <person name="Brenner S."/>
            <person name="Warren W.C."/>
        </authorList>
    </citation>
    <scope>NUCLEOTIDE SEQUENCE [LARGE SCALE GENOMIC DNA]</scope>
</reference>
<dbReference type="PANTHER" id="PTHR46384:SF1">
    <property type="entry name" value="MOTILE SPERM DOMAIN-CONTAINING PROTEIN 2"/>
    <property type="match status" value="1"/>
</dbReference>
<evidence type="ECO:0000259" key="2">
    <source>
        <dbReference type="PROSITE" id="PS50191"/>
    </source>
</evidence>
<dbReference type="PROSITE" id="PS50191">
    <property type="entry name" value="CRAL_TRIO"/>
    <property type="match status" value="1"/>
</dbReference>
<feature type="region of interest" description="Disordered" evidence="1">
    <location>
        <begin position="280"/>
        <end position="323"/>
    </location>
</feature>
<dbReference type="PANTHER" id="PTHR46384">
    <property type="entry name" value="MOTILE SPERM DOMAIN-CONTAINING PROTEIN 2"/>
    <property type="match status" value="1"/>
</dbReference>
<reference evidence="4" key="4">
    <citation type="submission" date="2025-08" db="UniProtKB">
        <authorList>
            <consortium name="Ensembl"/>
        </authorList>
    </citation>
    <scope>IDENTIFICATION</scope>
</reference>
<dbReference type="InterPro" id="IPR008962">
    <property type="entry name" value="PapD-like_sf"/>
</dbReference>
<dbReference type="SUPFAM" id="SSF49354">
    <property type="entry name" value="PapD-like"/>
    <property type="match status" value="1"/>
</dbReference>
<dbReference type="SUPFAM" id="SSF52087">
    <property type="entry name" value="CRAL/TRIO domain"/>
    <property type="match status" value="1"/>
</dbReference>
<gene>
    <name evidence="4" type="primary">mospd2</name>
</gene>
<dbReference type="InterPro" id="IPR001251">
    <property type="entry name" value="CRAL-TRIO_dom"/>
</dbReference>
<dbReference type="InterPro" id="IPR013783">
    <property type="entry name" value="Ig-like_fold"/>
</dbReference>
<dbReference type="STRING" id="7868.ENSCMIP00000022290"/>
<evidence type="ECO:0000259" key="3">
    <source>
        <dbReference type="PROSITE" id="PS50202"/>
    </source>
</evidence>
<protein>
    <submittedName>
        <fullName evidence="4">Motile sperm domain containing 2</fullName>
    </submittedName>
</protein>
<dbReference type="Pfam" id="PF00635">
    <property type="entry name" value="Motile_Sperm"/>
    <property type="match status" value="1"/>
</dbReference>